<keyword evidence="1" id="KW-0862">Zinc</keyword>
<dbReference type="AlphaFoldDB" id="A0A820VMY4"/>
<keyword evidence="1" id="KW-0479">Metal-binding</keyword>
<name>A0A820VMY4_9BILA</name>
<dbReference type="EMBL" id="CAJOBO010003781">
    <property type="protein sequence ID" value="CAF4503107.1"/>
    <property type="molecule type" value="Genomic_DNA"/>
</dbReference>
<feature type="domain" description="SWIM-type" evidence="2">
    <location>
        <begin position="203"/>
        <end position="243"/>
    </location>
</feature>
<dbReference type="GO" id="GO:0008270">
    <property type="term" value="F:zinc ion binding"/>
    <property type="evidence" value="ECO:0007669"/>
    <property type="project" value="UniProtKB-KW"/>
</dbReference>
<protein>
    <recommendedName>
        <fullName evidence="2">SWIM-type domain-containing protein</fullName>
    </recommendedName>
</protein>
<dbReference type="PROSITE" id="PS50966">
    <property type="entry name" value="ZF_SWIM"/>
    <property type="match status" value="1"/>
</dbReference>
<evidence type="ECO:0000313" key="4">
    <source>
        <dbReference type="Proteomes" id="UP000663851"/>
    </source>
</evidence>
<evidence type="ECO:0000259" key="2">
    <source>
        <dbReference type="PROSITE" id="PS50966"/>
    </source>
</evidence>
<gene>
    <name evidence="3" type="ORF">HFQ381_LOCUS27918</name>
</gene>
<organism evidence="3 4">
    <name type="scientific">Rotaria socialis</name>
    <dbReference type="NCBI Taxonomy" id="392032"/>
    <lineage>
        <taxon>Eukaryota</taxon>
        <taxon>Metazoa</taxon>
        <taxon>Spiralia</taxon>
        <taxon>Gnathifera</taxon>
        <taxon>Rotifera</taxon>
        <taxon>Eurotatoria</taxon>
        <taxon>Bdelloidea</taxon>
        <taxon>Philodinida</taxon>
        <taxon>Philodinidae</taxon>
        <taxon>Rotaria</taxon>
    </lineage>
</organism>
<sequence length="277" mass="31830">MQNDFDHLDVLVNKTDPQENEEPMLLEVNTDIVTENENMESEKEESQEVEEMKSVKLSIWRTSEPHGSCIVCPVADSTSRRVLSNEQRIMVFFSRSIWVPKDIICALINKYQCPAVKDIENGREIAMKMHKMLTTENRLQERLAKDTGTTSLHWTKHNAANFQFPPRTEQKIHDLTFECCNEHDDLVRARFQSRHSNSKNHIATVQFDHHKQQPTDAWYCTCSAAAREVGMCSHVTALRWHLGVNKAVISTDNHPLSASRLIKAIDDSTHFSEDDLS</sequence>
<dbReference type="Proteomes" id="UP000663851">
    <property type="component" value="Unassembled WGS sequence"/>
</dbReference>
<evidence type="ECO:0000313" key="3">
    <source>
        <dbReference type="EMBL" id="CAF4503107.1"/>
    </source>
</evidence>
<keyword evidence="1" id="KW-0863">Zinc-finger</keyword>
<reference evidence="3" key="1">
    <citation type="submission" date="2021-02" db="EMBL/GenBank/DDBJ databases">
        <authorList>
            <person name="Nowell W R."/>
        </authorList>
    </citation>
    <scope>NUCLEOTIDE SEQUENCE</scope>
</reference>
<dbReference type="InterPro" id="IPR007527">
    <property type="entry name" value="Znf_SWIM"/>
</dbReference>
<accession>A0A820VMY4</accession>
<comment type="caution">
    <text evidence="3">The sequence shown here is derived from an EMBL/GenBank/DDBJ whole genome shotgun (WGS) entry which is preliminary data.</text>
</comment>
<proteinExistence type="predicted"/>
<evidence type="ECO:0000256" key="1">
    <source>
        <dbReference type="PROSITE-ProRule" id="PRU00325"/>
    </source>
</evidence>